<keyword evidence="3" id="KW-0969">Cilium</keyword>
<keyword evidence="3" id="KW-0282">Flagellum</keyword>
<evidence type="ECO:0000313" key="4">
    <source>
        <dbReference type="Proteomes" id="UP000294664"/>
    </source>
</evidence>
<dbReference type="RefSeq" id="WP_132034136.1">
    <property type="nucleotide sequence ID" value="NZ_SMAI01000013.1"/>
</dbReference>
<evidence type="ECO:0000256" key="1">
    <source>
        <dbReference type="ARBA" id="ARBA00022741"/>
    </source>
</evidence>
<dbReference type="InterPro" id="IPR027417">
    <property type="entry name" value="P-loop_NTPase"/>
</dbReference>
<dbReference type="InterPro" id="IPR050678">
    <property type="entry name" value="DNA_Partitioning_ATPase"/>
</dbReference>
<dbReference type="PANTHER" id="PTHR13696">
    <property type="entry name" value="P-LOOP CONTAINING NUCLEOSIDE TRIPHOSPHATE HYDROLASE"/>
    <property type="match status" value="1"/>
</dbReference>
<keyword evidence="4" id="KW-1185">Reference proteome</keyword>
<protein>
    <submittedName>
        <fullName evidence="3">MinD-like ATPase involved in chromosome partitioning or flagellar assembly</fullName>
    </submittedName>
</protein>
<dbReference type="EMBL" id="SMAI01000013">
    <property type="protein sequence ID" value="TCT02478.1"/>
    <property type="molecule type" value="Genomic_DNA"/>
</dbReference>
<reference evidence="3 4" key="1">
    <citation type="submission" date="2019-03" db="EMBL/GenBank/DDBJ databases">
        <title>Genomic Encyclopedia of Type Strains, Phase IV (KMG-IV): sequencing the most valuable type-strain genomes for metagenomic binning, comparative biology and taxonomic classification.</title>
        <authorList>
            <person name="Goeker M."/>
        </authorList>
    </citation>
    <scope>NUCLEOTIDE SEQUENCE [LARGE SCALE GENOMIC DNA]</scope>
    <source>
        <strain evidence="3 4">DSM 9035</strain>
    </source>
</reference>
<organism evidence="3 4">
    <name type="scientific">Aquabacter spiritensis</name>
    <dbReference type="NCBI Taxonomy" id="933073"/>
    <lineage>
        <taxon>Bacteria</taxon>
        <taxon>Pseudomonadati</taxon>
        <taxon>Pseudomonadota</taxon>
        <taxon>Alphaproteobacteria</taxon>
        <taxon>Hyphomicrobiales</taxon>
        <taxon>Xanthobacteraceae</taxon>
        <taxon>Aquabacter</taxon>
    </lineage>
</organism>
<dbReference type="AlphaFoldDB" id="A0A4V6NZG8"/>
<dbReference type="Proteomes" id="UP000294664">
    <property type="component" value="Unassembled WGS sequence"/>
</dbReference>
<proteinExistence type="predicted"/>
<name>A0A4V6NZG8_9HYPH</name>
<accession>A0A4V6NZG8</accession>
<dbReference type="InterPro" id="IPR033756">
    <property type="entry name" value="YlxH/NBP35"/>
</dbReference>
<keyword evidence="2" id="KW-0067">ATP-binding</keyword>
<comment type="caution">
    <text evidence="3">The sequence shown here is derived from an EMBL/GenBank/DDBJ whole genome shotgun (WGS) entry which is preliminary data.</text>
</comment>
<dbReference type="Gene3D" id="3.40.50.300">
    <property type="entry name" value="P-loop containing nucleotide triphosphate hydrolases"/>
    <property type="match status" value="1"/>
</dbReference>
<dbReference type="GO" id="GO:0005524">
    <property type="term" value="F:ATP binding"/>
    <property type="evidence" value="ECO:0007669"/>
    <property type="project" value="UniProtKB-KW"/>
</dbReference>
<dbReference type="Pfam" id="PF10609">
    <property type="entry name" value="ParA"/>
    <property type="match status" value="1"/>
</dbReference>
<keyword evidence="3" id="KW-0966">Cell projection</keyword>
<gene>
    <name evidence="3" type="ORF">EDC64_113129</name>
</gene>
<evidence type="ECO:0000313" key="3">
    <source>
        <dbReference type="EMBL" id="TCT02478.1"/>
    </source>
</evidence>
<dbReference type="SUPFAM" id="SSF52540">
    <property type="entry name" value="P-loop containing nucleoside triphosphate hydrolases"/>
    <property type="match status" value="1"/>
</dbReference>
<dbReference type="OrthoDB" id="9775724at2"/>
<sequence>MTCIISTHSYRGGTGKSNITANVAALLAGQGHRVGVVDVDIRSPGIHALFGVDPHAMRSTLNDFLWGRCEVEDAVIDVTQSVVPQGAALGAGRVLLVPSSMRTGEIARILKEGYAVELLNQGIHALCQKLQLDYLLIDTHPGVNEETLLSIAVSDCLLLVLRPDQQDYQGTAVTLELARRLEVPQLVLVVNKALASMNIAELRDEIEAAYQTPVACVLPLSEDLIRLGSAGVLQAVRPDSPYLAALKQVLPYIARSVPGSGQS</sequence>
<keyword evidence="1" id="KW-0547">Nucleotide-binding</keyword>
<evidence type="ECO:0000256" key="2">
    <source>
        <dbReference type="ARBA" id="ARBA00022840"/>
    </source>
</evidence>
<dbReference type="PANTHER" id="PTHR13696:SF52">
    <property type="entry name" value="PARA FAMILY PROTEIN CT_582"/>
    <property type="match status" value="1"/>
</dbReference>